<dbReference type="EMBL" id="JAMSHJ010000003">
    <property type="protein sequence ID" value="KAI5430402.1"/>
    <property type="molecule type" value="Genomic_DNA"/>
</dbReference>
<evidence type="ECO:0000313" key="3">
    <source>
        <dbReference type="Proteomes" id="UP001058974"/>
    </source>
</evidence>
<keyword evidence="3" id="KW-1185">Reference proteome</keyword>
<accession>A0A9D5AZX1</accession>
<sequence>MLVHYITMHTDSIITEDHEVADVFLRQVDSAAVFHNASTKSSDGAQFGLGAEVGISTSQIHARGPVVVKVHIKGGEADFIPSYPNLPSKFDNDYAYVLGHIYYHILAAGLNGYMATVTNLKNPLNKWKCGSAPISSMMTVKRWSPNPGATKLVGARHFTASAITRGIFNMTQEYASPFDGDGRGTHTASVAAGNHGIPVIVAGHHFGNASGMAPRSHIAVYKALYKSFRGFAADVVAAIDQAAQVGVDIISLSITPNRYPPPVATGL</sequence>
<feature type="domain" description="Peptidase S8/S53" evidence="1">
    <location>
        <begin position="176"/>
        <end position="258"/>
    </location>
</feature>
<dbReference type="AlphaFoldDB" id="A0A9D5AZX1"/>
<dbReference type="GO" id="GO:0004350">
    <property type="term" value="F:glutamate-5-semialdehyde dehydrogenase activity"/>
    <property type="evidence" value="ECO:0007669"/>
    <property type="project" value="TreeGrafter"/>
</dbReference>
<comment type="caution">
    <text evidence="2">The sequence shown here is derived from an EMBL/GenBank/DDBJ whole genome shotgun (WGS) entry which is preliminary data.</text>
</comment>
<dbReference type="GO" id="GO:0004252">
    <property type="term" value="F:serine-type endopeptidase activity"/>
    <property type="evidence" value="ECO:0007669"/>
    <property type="project" value="InterPro"/>
</dbReference>
<dbReference type="SUPFAM" id="SSF53784">
    <property type="entry name" value="Phosphofructokinase"/>
    <property type="match status" value="1"/>
</dbReference>
<reference evidence="2 3" key="1">
    <citation type="journal article" date="2022" name="Nat. Genet.">
        <title>Improved pea reference genome and pan-genome highlight genomic features and evolutionary characteristics.</title>
        <authorList>
            <person name="Yang T."/>
            <person name="Liu R."/>
            <person name="Luo Y."/>
            <person name="Hu S."/>
            <person name="Wang D."/>
            <person name="Wang C."/>
            <person name="Pandey M.K."/>
            <person name="Ge S."/>
            <person name="Xu Q."/>
            <person name="Li N."/>
            <person name="Li G."/>
            <person name="Huang Y."/>
            <person name="Saxena R.K."/>
            <person name="Ji Y."/>
            <person name="Li M."/>
            <person name="Yan X."/>
            <person name="He Y."/>
            <person name="Liu Y."/>
            <person name="Wang X."/>
            <person name="Xiang C."/>
            <person name="Varshney R.K."/>
            <person name="Ding H."/>
            <person name="Gao S."/>
            <person name="Zong X."/>
        </authorList>
    </citation>
    <scope>NUCLEOTIDE SEQUENCE [LARGE SCALE GENOMIC DNA]</scope>
    <source>
        <strain evidence="2 3">cv. Zhongwan 6</strain>
    </source>
</reference>
<dbReference type="Gene3D" id="3.40.605.10">
    <property type="entry name" value="Aldehyde Dehydrogenase, Chain A, domain 1"/>
    <property type="match status" value="1"/>
</dbReference>
<dbReference type="GO" id="GO:0006508">
    <property type="term" value="P:proteolysis"/>
    <property type="evidence" value="ECO:0007669"/>
    <property type="project" value="InterPro"/>
</dbReference>
<dbReference type="InterPro" id="IPR016161">
    <property type="entry name" value="Ald_DH/histidinol_DH"/>
</dbReference>
<dbReference type="Gene3D" id="3.40.50.450">
    <property type="match status" value="1"/>
</dbReference>
<dbReference type="InterPro" id="IPR016163">
    <property type="entry name" value="Ald_DH_C"/>
</dbReference>
<name>A0A9D5AZX1_PEA</name>
<dbReference type="SUPFAM" id="SSF53720">
    <property type="entry name" value="ALDH-like"/>
    <property type="match status" value="1"/>
</dbReference>
<evidence type="ECO:0000313" key="2">
    <source>
        <dbReference type="EMBL" id="KAI5430402.1"/>
    </source>
</evidence>
<organism evidence="2 3">
    <name type="scientific">Pisum sativum</name>
    <name type="common">Garden pea</name>
    <name type="synonym">Lathyrus oleraceus</name>
    <dbReference type="NCBI Taxonomy" id="3888"/>
    <lineage>
        <taxon>Eukaryota</taxon>
        <taxon>Viridiplantae</taxon>
        <taxon>Streptophyta</taxon>
        <taxon>Embryophyta</taxon>
        <taxon>Tracheophyta</taxon>
        <taxon>Spermatophyta</taxon>
        <taxon>Magnoliopsida</taxon>
        <taxon>eudicotyledons</taxon>
        <taxon>Gunneridae</taxon>
        <taxon>Pentapetalae</taxon>
        <taxon>rosids</taxon>
        <taxon>fabids</taxon>
        <taxon>Fabales</taxon>
        <taxon>Fabaceae</taxon>
        <taxon>Papilionoideae</taxon>
        <taxon>50 kb inversion clade</taxon>
        <taxon>NPAAA clade</taxon>
        <taxon>Hologalegina</taxon>
        <taxon>IRL clade</taxon>
        <taxon>Fabeae</taxon>
        <taxon>Lathyrus</taxon>
    </lineage>
</organism>
<dbReference type="InterPro" id="IPR036852">
    <property type="entry name" value="Peptidase_S8/S53_dom_sf"/>
</dbReference>
<gene>
    <name evidence="2" type="ORF">KIW84_034835</name>
</gene>
<dbReference type="InterPro" id="IPR016162">
    <property type="entry name" value="Ald_DH_N"/>
</dbReference>
<dbReference type="InterPro" id="IPR000209">
    <property type="entry name" value="Peptidase_S8/S53_dom"/>
</dbReference>
<dbReference type="PANTHER" id="PTHR11063">
    <property type="entry name" value="GLUTAMATE SEMIALDEHYDE DEHYDROGENASE"/>
    <property type="match status" value="1"/>
</dbReference>
<dbReference type="Proteomes" id="UP001058974">
    <property type="component" value="Chromosome 3"/>
</dbReference>
<evidence type="ECO:0000259" key="1">
    <source>
        <dbReference type="Pfam" id="PF00082"/>
    </source>
</evidence>
<dbReference type="GO" id="GO:0003872">
    <property type="term" value="F:6-phosphofructokinase activity"/>
    <property type="evidence" value="ECO:0007669"/>
    <property type="project" value="InterPro"/>
</dbReference>
<dbReference type="InterPro" id="IPR035966">
    <property type="entry name" value="PKF_sf"/>
</dbReference>
<dbReference type="Pfam" id="PF00082">
    <property type="entry name" value="Peptidase_S8"/>
    <property type="match status" value="1"/>
</dbReference>
<dbReference type="SUPFAM" id="SSF52743">
    <property type="entry name" value="Subtilisin-like"/>
    <property type="match status" value="1"/>
</dbReference>
<dbReference type="Gene3D" id="3.40.50.200">
    <property type="entry name" value="Peptidase S8/S53 domain"/>
    <property type="match status" value="1"/>
</dbReference>
<proteinExistence type="predicted"/>
<dbReference type="PANTHER" id="PTHR11063:SF8">
    <property type="entry name" value="DELTA-1-PYRROLINE-5-CARBOXYLATE SYNTHASE"/>
    <property type="match status" value="1"/>
</dbReference>
<dbReference type="Gramene" id="Psat03G0483500-T1">
    <property type="protein sequence ID" value="KAI5430402.1"/>
    <property type="gene ID" value="KIW84_034835"/>
</dbReference>
<protein>
    <recommendedName>
        <fullName evidence="1">Peptidase S8/S53 domain-containing protein</fullName>
    </recommendedName>
</protein>
<dbReference type="Gene3D" id="3.40.309.10">
    <property type="entry name" value="Aldehyde Dehydrogenase, Chain A, domain 2"/>
    <property type="match status" value="1"/>
</dbReference>